<reference evidence="2" key="3">
    <citation type="submission" date="2023-05" db="EMBL/GenBank/DDBJ databases">
        <authorList>
            <person name="Smith C.H."/>
        </authorList>
    </citation>
    <scope>NUCLEOTIDE SEQUENCE</scope>
    <source>
        <strain evidence="2">CHS0354</strain>
        <tissue evidence="2">Mantle</tissue>
    </source>
</reference>
<evidence type="ECO:0000256" key="1">
    <source>
        <dbReference type="SAM" id="MobiDB-lite"/>
    </source>
</evidence>
<protein>
    <submittedName>
        <fullName evidence="2">Uncharacterized protein</fullName>
    </submittedName>
</protein>
<reference evidence="2" key="2">
    <citation type="journal article" date="2021" name="Genome Biol. Evol.">
        <title>Developing a high-quality reference genome for a parasitic bivalve with doubly uniparental inheritance (Bivalvia: Unionida).</title>
        <authorList>
            <person name="Smith C.H."/>
        </authorList>
    </citation>
    <scope>NUCLEOTIDE SEQUENCE</scope>
    <source>
        <strain evidence="2">CHS0354</strain>
        <tissue evidence="2">Mantle</tissue>
    </source>
</reference>
<accession>A0AAE0S8S9</accession>
<evidence type="ECO:0000313" key="2">
    <source>
        <dbReference type="EMBL" id="KAK3587283.1"/>
    </source>
</evidence>
<evidence type="ECO:0000313" key="3">
    <source>
        <dbReference type="Proteomes" id="UP001195483"/>
    </source>
</evidence>
<dbReference type="AlphaFoldDB" id="A0AAE0S8S9"/>
<comment type="caution">
    <text evidence="2">The sequence shown here is derived from an EMBL/GenBank/DDBJ whole genome shotgun (WGS) entry which is preliminary data.</text>
</comment>
<feature type="compositionally biased region" description="Basic and acidic residues" evidence="1">
    <location>
        <begin position="10"/>
        <end position="24"/>
    </location>
</feature>
<name>A0AAE0S8S9_9BIVA</name>
<reference evidence="2" key="1">
    <citation type="journal article" date="2021" name="Genome Biol. Evol.">
        <title>A High-Quality Reference Genome for a Parasitic Bivalve with Doubly Uniparental Inheritance (Bivalvia: Unionida).</title>
        <authorList>
            <person name="Smith C.H."/>
        </authorList>
    </citation>
    <scope>NUCLEOTIDE SEQUENCE</scope>
    <source>
        <strain evidence="2">CHS0354</strain>
    </source>
</reference>
<gene>
    <name evidence="2" type="ORF">CHS0354_034436</name>
</gene>
<feature type="region of interest" description="Disordered" evidence="1">
    <location>
        <begin position="1"/>
        <end position="24"/>
    </location>
</feature>
<keyword evidence="3" id="KW-1185">Reference proteome</keyword>
<dbReference type="Proteomes" id="UP001195483">
    <property type="component" value="Unassembled WGS sequence"/>
</dbReference>
<dbReference type="EMBL" id="JAEAOA010002018">
    <property type="protein sequence ID" value="KAK3587283.1"/>
    <property type="molecule type" value="Genomic_DNA"/>
</dbReference>
<organism evidence="2 3">
    <name type="scientific">Potamilus streckersoni</name>
    <dbReference type="NCBI Taxonomy" id="2493646"/>
    <lineage>
        <taxon>Eukaryota</taxon>
        <taxon>Metazoa</taxon>
        <taxon>Spiralia</taxon>
        <taxon>Lophotrochozoa</taxon>
        <taxon>Mollusca</taxon>
        <taxon>Bivalvia</taxon>
        <taxon>Autobranchia</taxon>
        <taxon>Heteroconchia</taxon>
        <taxon>Palaeoheterodonta</taxon>
        <taxon>Unionida</taxon>
        <taxon>Unionoidea</taxon>
        <taxon>Unionidae</taxon>
        <taxon>Ambleminae</taxon>
        <taxon>Lampsilini</taxon>
        <taxon>Potamilus</taxon>
    </lineage>
</organism>
<proteinExistence type="predicted"/>
<sequence>MGNDVFWEENAQHDNYPENKNKDEDKSYYEAVSEMMTEVPVFEDTAQYSASKLLAIVFTLLSTCE</sequence>